<dbReference type="Proteomes" id="UP000566819">
    <property type="component" value="Unassembled WGS sequence"/>
</dbReference>
<evidence type="ECO:0000313" key="6">
    <source>
        <dbReference type="EMBL" id="KAF4634780.1"/>
    </source>
</evidence>
<evidence type="ECO:0000256" key="3">
    <source>
        <dbReference type="ARBA" id="ARBA00022989"/>
    </source>
</evidence>
<keyword evidence="4 5" id="KW-0472">Membrane</keyword>
<dbReference type="InterPro" id="IPR005828">
    <property type="entry name" value="MFS_sugar_transport-like"/>
</dbReference>
<dbReference type="GO" id="GO:0016020">
    <property type="term" value="C:membrane"/>
    <property type="evidence" value="ECO:0007669"/>
    <property type="project" value="UniProtKB-SubCell"/>
</dbReference>
<proteinExistence type="predicted"/>
<protein>
    <recommendedName>
        <fullName evidence="8">Major facilitator superfamily (MFS) profile domain-containing protein</fullName>
    </recommendedName>
</protein>
<evidence type="ECO:0000256" key="1">
    <source>
        <dbReference type="ARBA" id="ARBA00004370"/>
    </source>
</evidence>
<evidence type="ECO:0008006" key="8">
    <source>
        <dbReference type="Google" id="ProtNLM"/>
    </source>
</evidence>
<organism evidence="6 7">
    <name type="scientific">Cudoniella acicularis</name>
    <dbReference type="NCBI Taxonomy" id="354080"/>
    <lineage>
        <taxon>Eukaryota</taxon>
        <taxon>Fungi</taxon>
        <taxon>Dikarya</taxon>
        <taxon>Ascomycota</taxon>
        <taxon>Pezizomycotina</taxon>
        <taxon>Leotiomycetes</taxon>
        <taxon>Helotiales</taxon>
        <taxon>Tricladiaceae</taxon>
        <taxon>Cudoniella</taxon>
    </lineage>
</organism>
<comment type="caution">
    <text evidence="6">The sequence shown here is derived from an EMBL/GenBank/DDBJ whole genome shotgun (WGS) entry which is preliminary data.</text>
</comment>
<evidence type="ECO:0000256" key="5">
    <source>
        <dbReference type="SAM" id="Phobius"/>
    </source>
</evidence>
<keyword evidence="7" id="KW-1185">Reference proteome</keyword>
<dbReference type="AlphaFoldDB" id="A0A8H4RTJ9"/>
<comment type="subcellular location">
    <subcellularLocation>
        <location evidence="1">Membrane</location>
    </subcellularLocation>
</comment>
<sequence>MVRRFKYHLIRPEFFALLDTKGQSEKAVATVIFSIVKFAASIICAIFLVDVIGRKRSLGIGISLQALSL</sequence>
<evidence type="ECO:0000256" key="4">
    <source>
        <dbReference type="ARBA" id="ARBA00023136"/>
    </source>
</evidence>
<dbReference type="Gene3D" id="1.20.1250.20">
    <property type="entry name" value="MFS general substrate transporter like domains"/>
    <property type="match status" value="1"/>
</dbReference>
<evidence type="ECO:0000256" key="2">
    <source>
        <dbReference type="ARBA" id="ARBA00022692"/>
    </source>
</evidence>
<keyword evidence="3 5" id="KW-1133">Transmembrane helix</keyword>
<accession>A0A8H4RTJ9</accession>
<dbReference type="GO" id="GO:0022857">
    <property type="term" value="F:transmembrane transporter activity"/>
    <property type="evidence" value="ECO:0007669"/>
    <property type="project" value="InterPro"/>
</dbReference>
<gene>
    <name evidence="6" type="ORF">G7Y89_g3305</name>
</gene>
<dbReference type="Pfam" id="PF00083">
    <property type="entry name" value="Sugar_tr"/>
    <property type="match status" value="1"/>
</dbReference>
<evidence type="ECO:0000313" key="7">
    <source>
        <dbReference type="Proteomes" id="UP000566819"/>
    </source>
</evidence>
<reference evidence="6 7" key="1">
    <citation type="submission" date="2020-03" db="EMBL/GenBank/DDBJ databases">
        <title>Draft Genome Sequence of Cudoniella acicularis.</title>
        <authorList>
            <person name="Buettner E."/>
            <person name="Kellner H."/>
        </authorList>
    </citation>
    <scope>NUCLEOTIDE SEQUENCE [LARGE SCALE GENOMIC DNA]</scope>
    <source>
        <strain evidence="6 7">DSM 108380</strain>
    </source>
</reference>
<dbReference type="EMBL" id="JAAMPI010000159">
    <property type="protein sequence ID" value="KAF4634780.1"/>
    <property type="molecule type" value="Genomic_DNA"/>
</dbReference>
<name>A0A8H4RTJ9_9HELO</name>
<feature type="transmembrane region" description="Helical" evidence="5">
    <location>
        <begin position="27"/>
        <end position="49"/>
    </location>
</feature>
<keyword evidence="2 5" id="KW-0812">Transmembrane</keyword>
<dbReference type="InterPro" id="IPR036259">
    <property type="entry name" value="MFS_trans_sf"/>
</dbReference>
<dbReference type="OrthoDB" id="5296287at2759"/>